<dbReference type="Proteomes" id="UP000020529">
    <property type="component" value="Unassembled WGS sequence"/>
</dbReference>
<dbReference type="InterPro" id="IPR036942">
    <property type="entry name" value="Beta-barrel_TonB_sf"/>
</dbReference>
<keyword evidence="2 8" id="KW-0813">Transport</keyword>
<evidence type="ECO:0000259" key="11">
    <source>
        <dbReference type="Pfam" id="PF00593"/>
    </source>
</evidence>
<dbReference type="SUPFAM" id="SSF56935">
    <property type="entry name" value="Porins"/>
    <property type="match status" value="1"/>
</dbReference>
<feature type="domain" description="TonB-dependent receptor plug" evidence="12">
    <location>
        <begin position="115"/>
        <end position="219"/>
    </location>
</feature>
<dbReference type="InterPro" id="IPR023996">
    <property type="entry name" value="TonB-dep_OMP_SusC/RagA"/>
</dbReference>
<dbReference type="EMBL" id="JGCY01000273">
    <property type="protein sequence ID" value="EXY74702.1"/>
    <property type="molecule type" value="Genomic_DNA"/>
</dbReference>
<keyword evidence="10" id="KW-0732">Signal</keyword>
<dbReference type="RefSeq" id="WP_005817005.1">
    <property type="nucleotide sequence ID" value="NZ_JGCY01000273.1"/>
</dbReference>
<evidence type="ECO:0000313" key="13">
    <source>
        <dbReference type="EMBL" id="EXY74702.1"/>
    </source>
</evidence>
<dbReference type="InterPro" id="IPR039426">
    <property type="entry name" value="TonB-dep_rcpt-like"/>
</dbReference>
<evidence type="ECO:0000313" key="14">
    <source>
        <dbReference type="Proteomes" id="UP000020529"/>
    </source>
</evidence>
<dbReference type="Pfam" id="PF13715">
    <property type="entry name" value="CarbopepD_reg_2"/>
    <property type="match status" value="1"/>
</dbReference>
<dbReference type="Pfam" id="PF07715">
    <property type="entry name" value="Plug"/>
    <property type="match status" value="1"/>
</dbReference>
<keyword evidence="4 8" id="KW-0812">Transmembrane</keyword>
<dbReference type="PROSITE" id="PS52016">
    <property type="entry name" value="TONB_DEPENDENT_REC_3"/>
    <property type="match status" value="1"/>
</dbReference>
<dbReference type="PROSITE" id="PS00018">
    <property type="entry name" value="EF_HAND_1"/>
    <property type="match status" value="1"/>
</dbReference>
<dbReference type="InterPro" id="IPR012910">
    <property type="entry name" value="Plug_dom"/>
</dbReference>
<evidence type="ECO:0000256" key="4">
    <source>
        <dbReference type="ARBA" id="ARBA00022692"/>
    </source>
</evidence>
<evidence type="ECO:0000256" key="2">
    <source>
        <dbReference type="ARBA" id="ARBA00022448"/>
    </source>
</evidence>
<protein>
    <submittedName>
        <fullName evidence="13">TonB-linked outer membrane, SusC/RagA family protein</fullName>
    </submittedName>
</protein>
<dbReference type="NCBIfam" id="TIGR04056">
    <property type="entry name" value="OMP_RagA_SusC"/>
    <property type="match status" value="1"/>
</dbReference>
<feature type="chain" id="PRO_5001478633" evidence="10">
    <location>
        <begin position="20"/>
        <end position="1115"/>
    </location>
</feature>
<name>A0A015SWS1_BACFG</name>
<dbReference type="PATRIC" id="fig|1339315.3.peg.2258"/>
<comment type="caution">
    <text evidence="13">The sequence shown here is derived from an EMBL/GenBank/DDBJ whole genome shotgun (WGS) entry which is preliminary data.</text>
</comment>
<feature type="domain" description="TonB-dependent receptor-like beta-barrel" evidence="11">
    <location>
        <begin position="454"/>
        <end position="844"/>
    </location>
</feature>
<evidence type="ECO:0000256" key="5">
    <source>
        <dbReference type="ARBA" id="ARBA00023077"/>
    </source>
</evidence>
<dbReference type="Pfam" id="PF00593">
    <property type="entry name" value="TonB_dep_Rec_b-barrel"/>
    <property type="match status" value="1"/>
</dbReference>
<evidence type="ECO:0000256" key="1">
    <source>
        <dbReference type="ARBA" id="ARBA00004571"/>
    </source>
</evidence>
<reference evidence="13 14" key="1">
    <citation type="submission" date="2014-02" db="EMBL/GenBank/DDBJ databases">
        <authorList>
            <person name="Sears C."/>
            <person name="Carroll K."/>
            <person name="Sack B.R."/>
            <person name="Qadri F."/>
            <person name="Myers L.L."/>
            <person name="Chung G.-T."/>
            <person name="Escheverria P."/>
            <person name="Fraser C.M."/>
            <person name="Sadzewicz L."/>
            <person name="Shefchek K.A."/>
            <person name="Tallon L."/>
            <person name="Das S.P."/>
            <person name="Daugherty S."/>
            <person name="Mongodin E.F."/>
        </authorList>
    </citation>
    <scope>NUCLEOTIDE SEQUENCE [LARGE SCALE GENOMIC DNA]</scope>
    <source>
        <strain evidence="14">3988T(B)14</strain>
    </source>
</reference>
<keyword evidence="5 9" id="KW-0798">TonB box</keyword>
<dbReference type="Gene3D" id="2.170.130.10">
    <property type="entry name" value="TonB-dependent receptor, plug domain"/>
    <property type="match status" value="1"/>
</dbReference>
<organism evidence="13 14">
    <name type="scientific">Bacteroides fragilis str. 3988T(B)14</name>
    <dbReference type="NCBI Taxonomy" id="1339315"/>
    <lineage>
        <taxon>Bacteria</taxon>
        <taxon>Pseudomonadati</taxon>
        <taxon>Bacteroidota</taxon>
        <taxon>Bacteroidia</taxon>
        <taxon>Bacteroidales</taxon>
        <taxon>Bacteroidaceae</taxon>
        <taxon>Bacteroides</taxon>
    </lineage>
</organism>
<evidence type="ECO:0000259" key="12">
    <source>
        <dbReference type="Pfam" id="PF07715"/>
    </source>
</evidence>
<comment type="subcellular location">
    <subcellularLocation>
        <location evidence="1 8">Cell outer membrane</location>
        <topology evidence="1 8">Multi-pass membrane protein</topology>
    </subcellularLocation>
</comment>
<proteinExistence type="inferred from homology"/>
<dbReference type="InterPro" id="IPR000531">
    <property type="entry name" value="Beta-barrel_TonB"/>
</dbReference>
<feature type="signal peptide" evidence="10">
    <location>
        <begin position="1"/>
        <end position="19"/>
    </location>
</feature>
<keyword evidence="3 8" id="KW-1134">Transmembrane beta strand</keyword>
<keyword evidence="7 8" id="KW-0998">Cell outer membrane</keyword>
<sequence length="1115" mass="123753">MKKTIFLILCILCSLGAMAQKKSITGVVTDASGESVIGASVVEVGTTNGVITDIDGKFTLSVDPNGKIKVSFVGYQPQVLDVKGRNSFNIKMKEDSEMLDEVVITGYGGNQLRTKSTNSIAKVSNEKLTIGSYTNPAQALSGAVSGLRVAQTSGDPGATPTIILRGGTNLDGSGSPLVIVDGQVRSGLNDINPEDIEDLQVMKDAGATAIYGARANDGVILVTTKRGKTGKTEINFKAKVGLNYLNNPYEFCDAADYLYWMRTAYARSSNMWQRADGSGVGYVSSSSLSGATAFGTGNKYFEADGVTPMKNNSASIYSTMYLDDTNRFLLQKGWETMIDPVTGKELIFKNTDVGSYNFNTPALTQDYNINVSGGSEKGHYYAGLGYNKSEGLPLSSFYERYTFVFNGDYKIKDWLTSASSFNFARANWEKLPASAASEYNYFGRILSTPPTVRYEDEEGNLLLGPHYQDGNQAYQLDKFHRDNQSDKFTMNQSLTFDIIKGLSLKVTGNWYYEEQLAEAFNKDFYQTPTVINSVRSSSSSWWRKFEQTYNAVLSYNNQITPDHYIDIMLGTEYYDSYYRYLYAAGQGAATDDFADLELTDKGENKRSIDTAHSKERILSYFGRINYDYKSKYLLSLVMRADGYSRLVDNRWGIFPGVSAGWVFSKENFMQGLSKAISFAKLRASFGLNGKVDKNQIGYYTLQGAYATTTNYNGNSSYALNNVPNPALKWEKSRTFELGLDLSFLENRLSSNFTYYNRLTSDKYANINLPVSSGISSILTNNGKIRNQGLEVDLSAKIIQKTNWNWTVGANMAYNKNIIVSLPENGLIRNQQDAYEVYTGRQLPDGTYEKKWVGGYQEGQEPGVLYAFKAEGIYRSWDEIPDYMVDRGGGSSACVLYGKKSWEELPDNQKGVGEDGASKVKKLPIQPGDVKWKDINGDGIIDQYDMVKVGNTKPHFTGGINTTLSWKGLKLYAAFDYALDYKIYDQTNLWFLGCMQGAYNMTTDVKKTWSEDNPGGSLPKYYWADQLGKSNYNRTSTMFCYDASYLSIREISLSYTLPKAWVNKAKLQNVEVSVTGQNLGYITECDMVATPETLSGIAGSGYALPRTLLFGISVTL</sequence>
<dbReference type="Gene3D" id="2.40.170.20">
    <property type="entry name" value="TonB-dependent receptor, beta-barrel domain"/>
    <property type="match status" value="1"/>
</dbReference>
<accession>A0A015SWS1</accession>
<dbReference type="GO" id="GO:0009279">
    <property type="term" value="C:cell outer membrane"/>
    <property type="evidence" value="ECO:0007669"/>
    <property type="project" value="UniProtKB-SubCell"/>
</dbReference>
<evidence type="ECO:0000256" key="7">
    <source>
        <dbReference type="ARBA" id="ARBA00023237"/>
    </source>
</evidence>
<gene>
    <name evidence="13" type="ORF">M124_1485</name>
</gene>
<dbReference type="Gene3D" id="2.60.40.1120">
    <property type="entry name" value="Carboxypeptidase-like, regulatory domain"/>
    <property type="match status" value="1"/>
</dbReference>
<comment type="similarity">
    <text evidence="8 9">Belongs to the TonB-dependent receptor family.</text>
</comment>
<dbReference type="InterPro" id="IPR023997">
    <property type="entry name" value="TonB-dep_OMP_SusC/RagA_CS"/>
</dbReference>
<dbReference type="InterPro" id="IPR018247">
    <property type="entry name" value="EF_Hand_1_Ca_BS"/>
</dbReference>
<evidence type="ECO:0000256" key="3">
    <source>
        <dbReference type="ARBA" id="ARBA00022452"/>
    </source>
</evidence>
<evidence type="ECO:0000256" key="10">
    <source>
        <dbReference type="SAM" id="SignalP"/>
    </source>
</evidence>
<evidence type="ECO:0000256" key="6">
    <source>
        <dbReference type="ARBA" id="ARBA00023136"/>
    </source>
</evidence>
<dbReference type="AlphaFoldDB" id="A0A015SWS1"/>
<evidence type="ECO:0000256" key="8">
    <source>
        <dbReference type="PROSITE-ProRule" id="PRU01360"/>
    </source>
</evidence>
<evidence type="ECO:0000256" key="9">
    <source>
        <dbReference type="RuleBase" id="RU003357"/>
    </source>
</evidence>
<dbReference type="NCBIfam" id="TIGR04057">
    <property type="entry name" value="SusC_RagA_signa"/>
    <property type="match status" value="1"/>
</dbReference>
<keyword evidence="6 8" id="KW-0472">Membrane</keyword>
<dbReference type="InterPro" id="IPR037066">
    <property type="entry name" value="Plug_dom_sf"/>
</dbReference>
<dbReference type="SUPFAM" id="SSF49464">
    <property type="entry name" value="Carboxypeptidase regulatory domain-like"/>
    <property type="match status" value="1"/>
</dbReference>
<dbReference type="InterPro" id="IPR008969">
    <property type="entry name" value="CarboxyPept-like_regulatory"/>
</dbReference>
<dbReference type="FunFam" id="2.60.40.1120:FF:000003">
    <property type="entry name" value="Outer membrane protein Omp121"/>
    <property type="match status" value="1"/>
</dbReference>